<sequence length="140" mass="14587">MLGSPEGQLFSGRLQIQIPSAEIFDGLRPGAELGEEVRADVLGGLDARATMEADALAGLAEAANADADPEHRRADAQGHPASALVPPSHVLAAPSGLPPPARQLGAERLQQSLKRRADRRLGPVRPSSAEPCDLLSPRAP</sequence>
<comment type="caution">
    <text evidence="2">The sequence shown here is derived from an EMBL/GenBank/DDBJ whole genome shotgun (WGS) entry which is preliminary data.</text>
</comment>
<reference evidence="2" key="1">
    <citation type="journal article" date="2015" name="Nature">
        <title>Complex archaea that bridge the gap between prokaryotes and eukaryotes.</title>
        <authorList>
            <person name="Spang A."/>
            <person name="Saw J.H."/>
            <person name="Jorgensen S.L."/>
            <person name="Zaremba-Niedzwiedzka K."/>
            <person name="Martijn J."/>
            <person name="Lind A.E."/>
            <person name="van Eijk R."/>
            <person name="Schleper C."/>
            <person name="Guy L."/>
            <person name="Ettema T.J."/>
        </authorList>
    </citation>
    <scope>NUCLEOTIDE SEQUENCE</scope>
</reference>
<proteinExistence type="predicted"/>
<evidence type="ECO:0000313" key="2">
    <source>
        <dbReference type="EMBL" id="KKL67812.1"/>
    </source>
</evidence>
<dbReference type="EMBL" id="LAZR01026740">
    <property type="protein sequence ID" value="KKL67812.1"/>
    <property type="molecule type" value="Genomic_DNA"/>
</dbReference>
<name>A0A0F9GXG7_9ZZZZ</name>
<organism evidence="2">
    <name type="scientific">marine sediment metagenome</name>
    <dbReference type="NCBI Taxonomy" id="412755"/>
    <lineage>
        <taxon>unclassified sequences</taxon>
        <taxon>metagenomes</taxon>
        <taxon>ecological metagenomes</taxon>
    </lineage>
</organism>
<accession>A0A0F9GXG7</accession>
<feature type="region of interest" description="Disordered" evidence="1">
    <location>
        <begin position="62"/>
        <end position="140"/>
    </location>
</feature>
<protein>
    <submittedName>
        <fullName evidence="2">Uncharacterized protein</fullName>
    </submittedName>
</protein>
<dbReference type="AlphaFoldDB" id="A0A0F9GXG7"/>
<gene>
    <name evidence="2" type="ORF">LCGC14_2131240</name>
</gene>
<evidence type="ECO:0000256" key="1">
    <source>
        <dbReference type="SAM" id="MobiDB-lite"/>
    </source>
</evidence>